<evidence type="ECO:0008006" key="4">
    <source>
        <dbReference type="Google" id="ProtNLM"/>
    </source>
</evidence>
<organism evidence="2 3">
    <name type="scientific">Anaerococcus prevotii (strain ATCC 9321 / DSM 20548 / JCM 6508 / NCTC 11806 / PC1)</name>
    <name type="common">Peptostreptococcus prevotii</name>
    <name type="synonym">Peptococcus prevotii</name>
    <dbReference type="NCBI Taxonomy" id="525919"/>
    <lineage>
        <taxon>Bacteria</taxon>
        <taxon>Bacillati</taxon>
        <taxon>Bacillota</taxon>
        <taxon>Tissierellia</taxon>
        <taxon>Tissierellales</taxon>
        <taxon>Peptoniphilaceae</taxon>
        <taxon>Anaerococcus</taxon>
    </lineage>
</organism>
<evidence type="ECO:0000313" key="3">
    <source>
        <dbReference type="Proteomes" id="UP000002294"/>
    </source>
</evidence>
<reference evidence="2 3" key="1">
    <citation type="journal article" date="2009" name="Stand. Genomic Sci.">
        <title>Complete genome sequence of Anaerococcus prevotii type strain (PC1).</title>
        <authorList>
            <person name="Labutti K."/>
            <person name="Pukall R."/>
            <person name="Steenblock K."/>
            <person name="Glavina Del Rio T."/>
            <person name="Tice H."/>
            <person name="Copeland A."/>
            <person name="Cheng J.F."/>
            <person name="Lucas S."/>
            <person name="Chen F."/>
            <person name="Nolan M."/>
            <person name="Bruce D."/>
            <person name="Goodwin L."/>
            <person name="Pitluck S."/>
            <person name="Ivanova N."/>
            <person name="Mavromatis K."/>
            <person name="Ovchinnikova G."/>
            <person name="Pati A."/>
            <person name="Chen A."/>
            <person name="Palaniappan K."/>
            <person name="Land M."/>
            <person name="Hauser L."/>
            <person name="Chang Y.J."/>
            <person name="Jeffries C.D."/>
            <person name="Chain P."/>
            <person name="Saunders E."/>
            <person name="Brettin T."/>
            <person name="Detter J.C."/>
            <person name="Han C."/>
            <person name="Goker M."/>
            <person name="Bristow J."/>
            <person name="Eisen J.A."/>
            <person name="Markowitz V."/>
            <person name="Hugenholtz P."/>
            <person name="Kyrpides N.C."/>
            <person name="Klenk H.P."/>
            <person name="Lapidus A."/>
        </authorList>
    </citation>
    <scope>NUCLEOTIDE SEQUENCE [LARGE SCALE GENOMIC DNA]</scope>
    <source>
        <strain evidence="3">ATCC 9321 / DSM 20548 / JCM 6508 / NCTC 11806 / PC1</strain>
    </source>
</reference>
<dbReference type="AlphaFoldDB" id="C7RH75"/>
<accession>C7RH75</accession>
<dbReference type="OrthoDB" id="3199595at2"/>
<dbReference type="eggNOG" id="COG3935">
    <property type="taxonomic scope" value="Bacteria"/>
</dbReference>
<sequence length="314" mass="36816">MSKTIVERDFWNDEKVIDEFSPEDKLFMMYLLTCPRGNPIGIYKIPIKIIAFEIGYSPEAVRVLLDRFETKYKKIVYDYEEQEIAILSTLKHTINRGGKPIEEMVTKKLDDVVDTNLVVKVYDHMHDWWELSNREIDKTIKNIFENEIKKREELISNTNTYINTNTNININTNTYSGTDSGNDSEECSNINDDNKSTDSGNDSYSDSWKKQVISEWNKLDKNIPKIKTLNASTDRYKMLKARINENGLDKVLEAIRSIGNSQFLQGYKTSFVITFDWFIRPNNFVKVLDGNYLDRETTSEYEKETDKFLEDFTW</sequence>
<evidence type="ECO:0000256" key="1">
    <source>
        <dbReference type="SAM" id="MobiDB-lite"/>
    </source>
</evidence>
<evidence type="ECO:0000313" key="2">
    <source>
        <dbReference type="EMBL" id="ACV28836.1"/>
    </source>
</evidence>
<gene>
    <name evidence="2" type="ordered locus">Apre_0808</name>
</gene>
<keyword evidence="3" id="KW-1185">Reference proteome</keyword>
<dbReference type="KEGG" id="apr:Apre_0808"/>
<name>C7RH75_ANAPD</name>
<dbReference type="STRING" id="525919.Apre_0808"/>
<dbReference type="Proteomes" id="UP000002294">
    <property type="component" value="Chromosome"/>
</dbReference>
<dbReference type="EMBL" id="CP001708">
    <property type="protein sequence ID" value="ACV28836.1"/>
    <property type="molecule type" value="Genomic_DNA"/>
</dbReference>
<feature type="region of interest" description="Disordered" evidence="1">
    <location>
        <begin position="176"/>
        <end position="206"/>
    </location>
</feature>
<dbReference type="HOGENOM" id="CLU_055973_0_0_9"/>
<proteinExistence type="predicted"/>
<protein>
    <recommendedName>
        <fullName evidence="4">Primosome, DnaD subunit</fullName>
    </recommendedName>
</protein>
<dbReference type="RefSeq" id="WP_015777739.1">
    <property type="nucleotide sequence ID" value="NC_013171.1"/>
</dbReference>